<comment type="caution">
    <text evidence="2">The sequence shown here is derived from an EMBL/GenBank/DDBJ whole genome shotgun (WGS) entry which is preliminary data.</text>
</comment>
<dbReference type="EMBL" id="JAAAML010000001">
    <property type="protein sequence ID" value="MCO6407643.1"/>
    <property type="molecule type" value="Genomic_DNA"/>
</dbReference>
<keyword evidence="1" id="KW-0812">Transmembrane</keyword>
<reference evidence="2 3" key="1">
    <citation type="submission" date="2020-01" db="EMBL/GenBank/DDBJ databases">
        <title>Genomes of bacteria type strains.</title>
        <authorList>
            <person name="Chen J."/>
            <person name="Zhu S."/>
            <person name="Yang J."/>
        </authorList>
    </citation>
    <scope>NUCLEOTIDE SEQUENCE [LARGE SCALE GENOMIC DNA]</scope>
    <source>
        <strain evidence="2 3">DSM 16655</strain>
    </source>
</reference>
<keyword evidence="1" id="KW-1133">Transmembrane helix</keyword>
<keyword evidence="3" id="KW-1185">Reference proteome</keyword>
<proteinExistence type="predicted"/>
<feature type="transmembrane region" description="Helical" evidence="1">
    <location>
        <begin position="12"/>
        <end position="29"/>
    </location>
</feature>
<keyword evidence="1" id="KW-0472">Membrane</keyword>
<feature type="transmembrane region" description="Helical" evidence="1">
    <location>
        <begin position="77"/>
        <end position="95"/>
    </location>
</feature>
<name>A0ABT1CN72_9HYPH</name>
<accession>A0ABT1CN72</accession>
<evidence type="ECO:0000256" key="1">
    <source>
        <dbReference type="SAM" id="Phobius"/>
    </source>
</evidence>
<dbReference type="RefSeq" id="WP_252914962.1">
    <property type="nucleotide sequence ID" value="NZ_JAAAML010000001.1"/>
</dbReference>
<dbReference type="Proteomes" id="UP001320715">
    <property type="component" value="Unassembled WGS sequence"/>
</dbReference>
<protein>
    <submittedName>
        <fullName evidence="2">Uncharacterized protein</fullName>
    </submittedName>
</protein>
<feature type="transmembrane region" description="Helical" evidence="1">
    <location>
        <begin position="36"/>
        <end position="57"/>
    </location>
</feature>
<organism evidence="2 3">
    <name type="scientific">Hoeflea alexandrii</name>
    <dbReference type="NCBI Taxonomy" id="288436"/>
    <lineage>
        <taxon>Bacteria</taxon>
        <taxon>Pseudomonadati</taxon>
        <taxon>Pseudomonadota</taxon>
        <taxon>Alphaproteobacteria</taxon>
        <taxon>Hyphomicrobiales</taxon>
        <taxon>Rhizobiaceae</taxon>
        <taxon>Hoeflea</taxon>
    </lineage>
</organism>
<evidence type="ECO:0000313" key="3">
    <source>
        <dbReference type="Proteomes" id="UP001320715"/>
    </source>
</evidence>
<evidence type="ECO:0000313" key="2">
    <source>
        <dbReference type="EMBL" id="MCO6407643.1"/>
    </source>
</evidence>
<gene>
    <name evidence="2" type="ORF">GTW23_05595</name>
</gene>
<sequence>MGFWLENPMAFLADFIAPAILGFVFAYRWGAVRGVALALVPLLLVVAVLFFLQVSPGVNPDGSTRLDSALGYMRFDAPIWVPVFAVGVALGWALGRNRRAPG</sequence>